<dbReference type="Gene3D" id="1.25.40.20">
    <property type="entry name" value="Ankyrin repeat-containing domain"/>
    <property type="match status" value="1"/>
</dbReference>
<keyword evidence="2" id="KW-0040">ANK repeat</keyword>
<evidence type="ECO:0000256" key="3">
    <source>
        <dbReference type="SAM" id="MobiDB-lite"/>
    </source>
</evidence>
<gene>
    <name evidence="5" type="ORF">F5X68DRAFT_7031</name>
</gene>
<sequence length="1380" mass="154483">MDTDPISETSFTVLYEASEPTIDIVFVHGFTGHPRGTWTLKNSKRQRQSNRGDEPNLPERRSKIPRVLSKFGRANSTPSSSRTDPALQPNRASTTESGGAGGHTNTAASAQASDVFWPADLLKTTVPTARILTYGYDTRIRHWSQGQVSHNTVVDHAADLLSELESLRRDPTEVHRPILFIVHSLGGIVIKEALRQSKGWTLQPHLRRIYEMAIGAIFFGTPHGGSDPRNAFHHILTTLAQGAGFRPNPQIVDTLMPTSQLLSSLRNEFPAMCHEREWRVHSFQEQYGLAALFGTKVVDDASSCLQDPIVETKEHIASNHMDMCRFYGLDDPSYRKVVAAINRIISIASQSSQSCQISHQPQLPYNSKQSSIHQQNMEHNQSDQAMAEESGDQHSPTTPPGGATNLQSSKGSIDESLRGELIQKLYFDRIDERLTGLSAAHGKTCRWFLAKPEYMSWLGSEHLVEHGGFLWIKGNPGTGKSTLMKFLFEKAKRDASDDPSHIHLSFFFNARGDADEKSTTGLYRSLLHQLFEHTPDLAGSLDWMTLDGARGIQRSGWHEEALKQTLKHATEMLGNRSLTIFVDALDECDQTQAMGMVEAFEELCELAQSWGVSLRICFSSRHYPTITIQTGLELVLEHEAGHEEDIRTYIKSKLRLGKTKQAETLRAEILEKSSGIFLWIVLVIEILNLEFPQGSTTQFRARLKEIPPKLHELFEMILKRDGDNLERLRICFNLILFARRPFLPQELYFAIQLGLDPAANTCWDKDDISLYQMRNYVSSSSKGLAQVTGNRTSEVQFIHESVRDFLLGRHGRQWSQLPENADGSGHDMLSDCCLAQLQTTIPDYVPKRSRQENHVTAKYPFLRYSVQYVLQHSDEAQRLGIDQSSFVSHFPLAAWATFHNDFEDFDTRKYTKSVSMLYILAEKDAVHLIKAHPDYAQLCLRVENERYETPIIAALASGSVNAARVMYSFIREYASRQPVLLHPLQTHILEICQDFEKIDESPPLLPRTFTFGRRKDNLKSLRKIVAADNWVLLAHYLLPPNIHHFREQDELQAALFLAAQVGNLGLATSVLSDDGDYRSNPRDTFRSKVTERSRVNTIDPLAREAVDVNVADSAGYTPLWKAVKHRHKAMALLLLEKGATIHCLSPDGMTPIWLALTQNDNTMVRLLLEKGSDMEGTYRSLTPLGWAAMEGNIATVRILLDMGADKESRSRNRRQTPLSLAAEAGHEAVVQQLLEKGAAIETRNYDGQTPLSLAAEAGHKAVVQHLLEKGADIETRDDEGRTPLSWVAKDGIHGVQSIPLLIMKGAEIEARDNSGRTALSWAATNRFASGMVEVLLANGAKPASRDNKGQSPLDWGKKSGTSKVVNMLEEALGISVRPHD</sequence>
<feature type="region of interest" description="Disordered" evidence="3">
    <location>
        <begin position="358"/>
        <end position="412"/>
    </location>
</feature>
<dbReference type="Proteomes" id="UP000770015">
    <property type="component" value="Unassembled WGS sequence"/>
</dbReference>
<feature type="repeat" description="ANK" evidence="2">
    <location>
        <begin position="1279"/>
        <end position="1313"/>
    </location>
</feature>
<evidence type="ECO:0000313" key="6">
    <source>
        <dbReference type="Proteomes" id="UP000770015"/>
    </source>
</evidence>
<dbReference type="Pfam" id="PF24883">
    <property type="entry name" value="NPHP3_N"/>
    <property type="match status" value="1"/>
</dbReference>
<feature type="repeat" description="ANK" evidence="2">
    <location>
        <begin position="1179"/>
        <end position="1211"/>
    </location>
</feature>
<dbReference type="InterPro" id="IPR002110">
    <property type="entry name" value="Ankyrin_rpt"/>
</dbReference>
<dbReference type="Pfam" id="PF12796">
    <property type="entry name" value="Ank_2"/>
    <property type="match status" value="3"/>
</dbReference>
<feature type="compositionally biased region" description="Polar residues" evidence="3">
    <location>
        <begin position="90"/>
        <end position="106"/>
    </location>
</feature>
<dbReference type="EMBL" id="JAGSXJ010000010">
    <property type="protein sequence ID" value="KAH6687869.1"/>
    <property type="molecule type" value="Genomic_DNA"/>
</dbReference>
<dbReference type="SMART" id="SM00248">
    <property type="entry name" value="ANK"/>
    <property type="match status" value="7"/>
</dbReference>
<dbReference type="SUPFAM" id="SSF48403">
    <property type="entry name" value="Ankyrin repeat"/>
    <property type="match status" value="1"/>
</dbReference>
<dbReference type="OrthoDB" id="194358at2759"/>
<dbReference type="SUPFAM" id="SSF53474">
    <property type="entry name" value="alpha/beta-Hydrolases"/>
    <property type="match status" value="1"/>
</dbReference>
<evidence type="ECO:0000256" key="2">
    <source>
        <dbReference type="PROSITE-ProRule" id="PRU00023"/>
    </source>
</evidence>
<feature type="compositionally biased region" description="Polar residues" evidence="3">
    <location>
        <begin position="363"/>
        <end position="384"/>
    </location>
</feature>
<dbReference type="Gene3D" id="3.40.50.300">
    <property type="entry name" value="P-loop containing nucleotide triphosphate hydrolases"/>
    <property type="match status" value="1"/>
</dbReference>
<feature type="compositionally biased region" description="Polar residues" evidence="3">
    <location>
        <begin position="74"/>
        <end position="83"/>
    </location>
</feature>
<reference evidence="5" key="1">
    <citation type="journal article" date="2021" name="Nat. Commun.">
        <title>Genetic determinants of endophytism in the Arabidopsis root mycobiome.</title>
        <authorList>
            <person name="Mesny F."/>
            <person name="Miyauchi S."/>
            <person name="Thiergart T."/>
            <person name="Pickel B."/>
            <person name="Atanasova L."/>
            <person name="Karlsson M."/>
            <person name="Huettel B."/>
            <person name="Barry K.W."/>
            <person name="Haridas S."/>
            <person name="Chen C."/>
            <person name="Bauer D."/>
            <person name="Andreopoulos W."/>
            <person name="Pangilinan J."/>
            <person name="LaButti K."/>
            <person name="Riley R."/>
            <person name="Lipzen A."/>
            <person name="Clum A."/>
            <person name="Drula E."/>
            <person name="Henrissat B."/>
            <person name="Kohler A."/>
            <person name="Grigoriev I.V."/>
            <person name="Martin F.M."/>
            <person name="Hacquard S."/>
        </authorList>
    </citation>
    <scope>NUCLEOTIDE SEQUENCE</scope>
    <source>
        <strain evidence="5">MPI-SDFR-AT-0117</strain>
    </source>
</reference>
<keyword evidence="1" id="KW-0677">Repeat</keyword>
<feature type="domain" description="Nephrocystin 3-like N-terminal" evidence="4">
    <location>
        <begin position="444"/>
        <end position="621"/>
    </location>
</feature>
<dbReference type="PROSITE" id="PS50297">
    <property type="entry name" value="ANK_REP_REGION"/>
    <property type="match status" value="5"/>
</dbReference>
<dbReference type="PANTHER" id="PTHR10039">
    <property type="entry name" value="AMELOGENIN"/>
    <property type="match status" value="1"/>
</dbReference>
<evidence type="ECO:0000259" key="4">
    <source>
        <dbReference type="Pfam" id="PF24883"/>
    </source>
</evidence>
<feature type="repeat" description="ANK" evidence="2">
    <location>
        <begin position="1147"/>
        <end position="1179"/>
    </location>
</feature>
<feature type="compositionally biased region" description="Basic and acidic residues" evidence="3">
    <location>
        <begin position="50"/>
        <end position="62"/>
    </location>
</feature>
<dbReference type="InterPro" id="IPR029058">
    <property type="entry name" value="AB_hydrolase_fold"/>
</dbReference>
<feature type="repeat" description="ANK" evidence="2">
    <location>
        <begin position="1246"/>
        <end position="1278"/>
    </location>
</feature>
<evidence type="ECO:0000256" key="1">
    <source>
        <dbReference type="ARBA" id="ARBA00022737"/>
    </source>
</evidence>
<protein>
    <recommendedName>
        <fullName evidence="4">Nephrocystin 3-like N-terminal domain-containing protein</fullName>
    </recommendedName>
</protein>
<feature type="region of interest" description="Disordered" evidence="3">
    <location>
        <begin position="35"/>
        <end position="106"/>
    </location>
</feature>
<accession>A0A9P9ABE7</accession>
<dbReference type="InterPro" id="IPR027417">
    <property type="entry name" value="P-loop_NTPase"/>
</dbReference>
<dbReference type="PANTHER" id="PTHR10039:SF5">
    <property type="entry name" value="NACHT DOMAIN-CONTAINING PROTEIN"/>
    <property type="match status" value="1"/>
</dbReference>
<dbReference type="SUPFAM" id="SSF52540">
    <property type="entry name" value="P-loop containing nucleoside triphosphate hydrolases"/>
    <property type="match status" value="1"/>
</dbReference>
<feature type="repeat" description="ANK" evidence="2">
    <location>
        <begin position="1213"/>
        <end position="1245"/>
    </location>
</feature>
<feature type="repeat" description="ANK" evidence="2">
    <location>
        <begin position="1314"/>
        <end position="1347"/>
    </location>
</feature>
<evidence type="ECO:0000313" key="5">
    <source>
        <dbReference type="EMBL" id="KAH6687869.1"/>
    </source>
</evidence>
<keyword evidence="6" id="KW-1185">Reference proteome</keyword>
<organism evidence="5 6">
    <name type="scientific">Plectosphaerella plurivora</name>
    <dbReference type="NCBI Taxonomy" id="936078"/>
    <lineage>
        <taxon>Eukaryota</taxon>
        <taxon>Fungi</taxon>
        <taxon>Dikarya</taxon>
        <taxon>Ascomycota</taxon>
        <taxon>Pezizomycotina</taxon>
        <taxon>Sordariomycetes</taxon>
        <taxon>Hypocreomycetidae</taxon>
        <taxon>Glomerellales</taxon>
        <taxon>Plectosphaerellaceae</taxon>
        <taxon>Plectosphaerella</taxon>
    </lineage>
</organism>
<dbReference type="InterPro" id="IPR036770">
    <property type="entry name" value="Ankyrin_rpt-contain_sf"/>
</dbReference>
<dbReference type="InterPro" id="IPR056884">
    <property type="entry name" value="NPHP3-like_N"/>
</dbReference>
<feature type="repeat" description="ANK" evidence="2">
    <location>
        <begin position="1114"/>
        <end position="1146"/>
    </location>
</feature>
<proteinExistence type="predicted"/>
<dbReference type="PROSITE" id="PS50088">
    <property type="entry name" value="ANK_REPEAT"/>
    <property type="match status" value="7"/>
</dbReference>
<comment type="caution">
    <text evidence="5">The sequence shown here is derived from an EMBL/GenBank/DDBJ whole genome shotgun (WGS) entry which is preliminary data.</text>
</comment>
<dbReference type="Gene3D" id="3.40.50.1820">
    <property type="entry name" value="alpha/beta hydrolase"/>
    <property type="match status" value="1"/>
</dbReference>
<name>A0A9P9ABE7_9PEZI</name>